<accession>A0A9D2MQT3</accession>
<keyword evidence="6 7" id="KW-0472">Membrane</keyword>
<keyword evidence="4 7" id="KW-0812">Transmembrane</keyword>
<dbReference type="CDD" id="cd06261">
    <property type="entry name" value="TM_PBP2"/>
    <property type="match status" value="1"/>
</dbReference>
<dbReference type="GO" id="GO:0005886">
    <property type="term" value="C:plasma membrane"/>
    <property type="evidence" value="ECO:0007669"/>
    <property type="project" value="UniProtKB-SubCell"/>
</dbReference>
<dbReference type="AlphaFoldDB" id="A0A9D2MQT3"/>
<dbReference type="PANTHER" id="PTHR30465">
    <property type="entry name" value="INNER MEMBRANE ABC TRANSPORTER"/>
    <property type="match status" value="1"/>
</dbReference>
<feature type="transmembrane region" description="Helical" evidence="7">
    <location>
        <begin position="12"/>
        <end position="29"/>
    </location>
</feature>
<reference evidence="9" key="2">
    <citation type="submission" date="2021-04" db="EMBL/GenBank/DDBJ databases">
        <authorList>
            <person name="Gilroy R."/>
        </authorList>
    </citation>
    <scope>NUCLEOTIDE SEQUENCE</scope>
    <source>
        <strain evidence="9">USAMLcec3-2134</strain>
    </source>
</reference>
<comment type="subcellular location">
    <subcellularLocation>
        <location evidence="1 7">Cell membrane</location>
        <topology evidence="1 7">Multi-pass membrane protein</topology>
    </subcellularLocation>
</comment>
<dbReference type="InterPro" id="IPR000515">
    <property type="entry name" value="MetI-like"/>
</dbReference>
<evidence type="ECO:0000256" key="6">
    <source>
        <dbReference type="ARBA" id="ARBA00023136"/>
    </source>
</evidence>
<name>A0A9D2MQT3_9FIRM</name>
<keyword evidence="2 7" id="KW-0813">Transport</keyword>
<dbReference type="InterPro" id="IPR045621">
    <property type="entry name" value="BPD_transp_1_N"/>
</dbReference>
<dbReference type="Pfam" id="PF19300">
    <property type="entry name" value="BPD_transp_1_N"/>
    <property type="match status" value="1"/>
</dbReference>
<evidence type="ECO:0000259" key="8">
    <source>
        <dbReference type="PROSITE" id="PS50928"/>
    </source>
</evidence>
<feature type="transmembrane region" description="Helical" evidence="7">
    <location>
        <begin position="302"/>
        <end position="322"/>
    </location>
</feature>
<evidence type="ECO:0000313" key="9">
    <source>
        <dbReference type="EMBL" id="HJB90316.1"/>
    </source>
</evidence>
<dbReference type="EMBL" id="DWXE01000007">
    <property type="protein sequence ID" value="HJB90316.1"/>
    <property type="molecule type" value="Genomic_DNA"/>
</dbReference>
<dbReference type="PROSITE" id="PS50928">
    <property type="entry name" value="ABC_TM1"/>
    <property type="match status" value="1"/>
</dbReference>
<keyword evidence="3" id="KW-1003">Cell membrane</keyword>
<sequence length="330" mass="36982">MGKGRYLLKRLIYIIFVFFIISILMFAIYKATPGDPVEMMIGGNKMNMKPEMYQQQYEQVTEMLGLDKPLPLQYVSWIGNMLTGNFGYSTQYKRQVIDIIGSPMRNTVLLNLCSMVVVFLISIPLGIATAVRKNTVFDKAVQVITIVGYSIPSFIIALLAIFVFAIKIPIFPISGVQTAGMEGSAFEMFLDQARHMVLPVLVMSVGGIGGITRYVRASMIDALRMDYIKTARSKGLRERVVIYVHAFRNALIPVVTVTTWWIIGLFGGSVVIESIFLWPGLGKMLLNGLMQRDFSVVLTMQMFYVVLALAGNVLMDIAYTLVDPRVRLEN</sequence>
<evidence type="ECO:0000256" key="4">
    <source>
        <dbReference type="ARBA" id="ARBA00022692"/>
    </source>
</evidence>
<protein>
    <submittedName>
        <fullName evidence="9">ABC transporter permease</fullName>
    </submittedName>
</protein>
<organism evidence="9 10">
    <name type="scientific">Candidatus Eisenbergiella merdigallinarum</name>
    <dbReference type="NCBI Taxonomy" id="2838552"/>
    <lineage>
        <taxon>Bacteria</taxon>
        <taxon>Bacillati</taxon>
        <taxon>Bacillota</taxon>
        <taxon>Clostridia</taxon>
        <taxon>Lachnospirales</taxon>
        <taxon>Lachnospiraceae</taxon>
        <taxon>Eisenbergiella</taxon>
    </lineage>
</organism>
<evidence type="ECO:0000313" key="10">
    <source>
        <dbReference type="Proteomes" id="UP000886883"/>
    </source>
</evidence>
<dbReference type="Gene3D" id="1.10.3720.10">
    <property type="entry name" value="MetI-like"/>
    <property type="match status" value="1"/>
</dbReference>
<reference evidence="9" key="1">
    <citation type="journal article" date="2021" name="PeerJ">
        <title>Extensive microbial diversity within the chicken gut microbiome revealed by metagenomics and culture.</title>
        <authorList>
            <person name="Gilroy R."/>
            <person name="Ravi A."/>
            <person name="Getino M."/>
            <person name="Pursley I."/>
            <person name="Horton D.L."/>
            <person name="Alikhan N.F."/>
            <person name="Baker D."/>
            <person name="Gharbi K."/>
            <person name="Hall N."/>
            <person name="Watson M."/>
            <person name="Adriaenssens E.M."/>
            <person name="Foster-Nyarko E."/>
            <person name="Jarju S."/>
            <person name="Secka A."/>
            <person name="Antonio M."/>
            <person name="Oren A."/>
            <person name="Chaudhuri R.R."/>
            <person name="La Ragione R."/>
            <person name="Hildebrand F."/>
            <person name="Pallen M.J."/>
        </authorList>
    </citation>
    <scope>NUCLEOTIDE SEQUENCE</scope>
    <source>
        <strain evidence="9">USAMLcec3-2134</strain>
    </source>
</reference>
<evidence type="ECO:0000256" key="3">
    <source>
        <dbReference type="ARBA" id="ARBA00022475"/>
    </source>
</evidence>
<feature type="transmembrane region" description="Helical" evidence="7">
    <location>
        <begin position="196"/>
        <end position="215"/>
    </location>
</feature>
<evidence type="ECO:0000256" key="7">
    <source>
        <dbReference type="RuleBase" id="RU363032"/>
    </source>
</evidence>
<dbReference type="GO" id="GO:0055085">
    <property type="term" value="P:transmembrane transport"/>
    <property type="evidence" value="ECO:0007669"/>
    <property type="project" value="InterPro"/>
</dbReference>
<feature type="domain" description="ABC transmembrane type-1" evidence="8">
    <location>
        <begin position="104"/>
        <end position="315"/>
    </location>
</feature>
<dbReference type="Pfam" id="PF00528">
    <property type="entry name" value="BPD_transp_1"/>
    <property type="match status" value="1"/>
</dbReference>
<evidence type="ECO:0000256" key="5">
    <source>
        <dbReference type="ARBA" id="ARBA00022989"/>
    </source>
</evidence>
<dbReference type="PANTHER" id="PTHR30465:SF0">
    <property type="entry name" value="OLIGOPEPTIDE TRANSPORT SYSTEM PERMEASE PROTEIN APPB"/>
    <property type="match status" value="1"/>
</dbReference>
<dbReference type="Proteomes" id="UP000886883">
    <property type="component" value="Unassembled WGS sequence"/>
</dbReference>
<gene>
    <name evidence="9" type="ORF">H9763_02485</name>
</gene>
<proteinExistence type="inferred from homology"/>
<dbReference type="InterPro" id="IPR035906">
    <property type="entry name" value="MetI-like_sf"/>
</dbReference>
<feature type="transmembrane region" description="Helical" evidence="7">
    <location>
        <begin position="143"/>
        <end position="166"/>
    </location>
</feature>
<dbReference type="SUPFAM" id="SSF161098">
    <property type="entry name" value="MetI-like"/>
    <property type="match status" value="1"/>
</dbReference>
<feature type="transmembrane region" description="Helical" evidence="7">
    <location>
        <begin position="108"/>
        <end position="131"/>
    </location>
</feature>
<keyword evidence="5 7" id="KW-1133">Transmembrane helix</keyword>
<comment type="similarity">
    <text evidence="7">Belongs to the binding-protein-dependent transport system permease family.</text>
</comment>
<evidence type="ECO:0000256" key="2">
    <source>
        <dbReference type="ARBA" id="ARBA00022448"/>
    </source>
</evidence>
<comment type="caution">
    <text evidence="9">The sequence shown here is derived from an EMBL/GenBank/DDBJ whole genome shotgun (WGS) entry which is preliminary data.</text>
</comment>
<feature type="transmembrane region" description="Helical" evidence="7">
    <location>
        <begin position="260"/>
        <end position="281"/>
    </location>
</feature>
<evidence type="ECO:0000256" key="1">
    <source>
        <dbReference type="ARBA" id="ARBA00004651"/>
    </source>
</evidence>